<dbReference type="NCBIfam" id="TIGR03552">
    <property type="entry name" value="F420_cofC"/>
    <property type="match status" value="1"/>
</dbReference>
<evidence type="ECO:0000313" key="5">
    <source>
        <dbReference type="EMBL" id="MBD3926836.1"/>
    </source>
</evidence>
<keyword evidence="6" id="KW-1185">Reference proteome</keyword>
<evidence type="ECO:0000313" key="6">
    <source>
        <dbReference type="Proteomes" id="UP000618818"/>
    </source>
</evidence>
<dbReference type="GO" id="GO:0043814">
    <property type="term" value="F:phospholactate guanylyltransferase activity"/>
    <property type="evidence" value="ECO:0007669"/>
    <property type="project" value="UniProtKB-EC"/>
</dbReference>
<comment type="caution">
    <text evidence="5">The sequence shown here is derived from an EMBL/GenBank/DDBJ whole genome shotgun (WGS) entry which is preliminary data.</text>
</comment>
<dbReference type="RefSeq" id="WP_191196664.1">
    <property type="nucleotide sequence ID" value="NZ_JACXYZ010000003.1"/>
</dbReference>
<name>A0ABR8NGI9_9ACTN</name>
<sequence length="220" mass="22498">MSADARPTRCVVVVPVKPPTYGKSRLTGLAADHRRDLAEAFALDTVQAAAATPGVDAVLVVTDDHRLAASVHTLGCDVIPDGVSDDLNATLVQAVAEVARRWPGAVPVVLCADLPGLRPVELAGVLREVHEQVAAGRSAFVRDHTGMGTTLYAAPADGFDPSFGVASAARHEGTGAVEVGTTATSVRTDVDDPDDLDAALLAGVGPHTTRASEGRATPSG</sequence>
<reference evidence="5 6" key="1">
    <citation type="submission" date="2020-09" db="EMBL/GenBank/DDBJ databases">
        <title>novel species in genus Nocardioides.</title>
        <authorList>
            <person name="Zhang G."/>
        </authorList>
    </citation>
    <scope>NUCLEOTIDE SEQUENCE [LARGE SCALE GENOMIC DNA]</scope>
    <source>
        <strain evidence="5 6">KCTC 39551</strain>
    </source>
</reference>
<keyword evidence="4" id="KW-0342">GTP-binding</keyword>
<dbReference type="Proteomes" id="UP000618818">
    <property type="component" value="Unassembled WGS sequence"/>
</dbReference>
<dbReference type="SUPFAM" id="SSF53448">
    <property type="entry name" value="Nucleotide-diphospho-sugar transferases"/>
    <property type="match status" value="1"/>
</dbReference>
<dbReference type="PANTHER" id="PTHR40392">
    <property type="entry name" value="2-PHOSPHO-L-LACTATE GUANYLYLTRANSFERASE"/>
    <property type="match status" value="1"/>
</dbReference>
<proteinExistence type="predicted"/>
<accession>A0ABR8NGI9</accession>
<keyword evidence="3" id="KW-0547">Nucleotide-binding</keyword>
<evidence type="ECO:0000256" key="1">
    <source>
        <dbReference type="ARBA" id="ARBA00022679"/>
    </source>
</evidence>
<keyword evidence="1 5" id="KW-0808">Transferase</keyword>
<evidence type="ECO:0000256" key="4">
    <source>
        <dbReference type="ARBA" id="ARBA00023134"/>
    </source>
</evidence>
<dbReference type="Pfam" id="PF01983">
    <property type="entry name" value="CofC"/>
    <property type="match status" value="1"/>
</dbReference>
<organism evidence="5 6">
    <name type="scientific">Nocardioides cavernae</name>
    <dbReference type="NCBI Taxonomy" id="1921566"/>
    <lineage>
        <taxon>Bacteria</taxon>
        <taxon>Bacillati</taxon>
        <taxon>Actinomycetota</taxon>
        <taxon>Actinomycetes</taxon>
        <taxon>Propionibacteriales</taxon>
        <taxon>Nocardioidaceae</taxon>
        <taxon>Nocardioides</taxon>
    </lineage>
</organism>
<gene>
    <name evidence="5" type="primary">cofC</name>
    <name evidence="5" type="ORF">IEZ26_19615</name>
</gene>
<dbReference type="PANTHER" id="PTHR40392:SF1">
    <property type="entry name" value="2-PHOSPHO-L-LACTATE GUANYLYLTRANSFERASE"/>
    <property type="match status" value="1"/>
</dbReference>
<keyword evidence="2 5" id="KW-0548">Nucleotidyltransferase</keyword>
<dbReference type="InterPro" id="IPR029044">
    <property type="entry name" value="Nucleotide-diphossugar_trans"/>
</dbReference>
<dbReference type="EC" id="2.7.7.68" evidence="5"/>
<dbReference type="EMBL" id="JACXYZ010000003">
    <property type="protein sequence ID" value="MBD3926836.1"/>
    <property type="molecule type" value="Genomic_DNA"/>
</dbReference>
<protein>
    <submittedName>
        <fullName evidence="5">2-phospho-L-lactate guanylyltransferase</fullName>
        <ecNumber evidence="5">2.7.7.68</ecNumber>
    </submittedName>
</protein>
<dbReference type="InterPro" id="IPR002835">
    <property type="entry name" value="CofC"/>
</dbReference>
<evidence type="ECO:0000256" key="2">
    <source>
        <dbReference type="ARBA" id="ARBA00022695"/>
    </source>
</evidence>
<dbReference type="Gene3D" id="3.90.550.10">
    <property type="entry name" value="Spore Coat Polysaccharide Biosynthesis Protein SpsA, Chain A"/>
    <property type="match status" value="1"/>
</dbReference>
<evidence type="ECO:0000256" key="3">
    <source>
        <dbReference type="ARBA" id="ARBA00022741"/>
    </source>
</evidence>